<gene>
    <name evidence="2" type="ORF">ACFQ1M_08950</name>
</gene>
<protein>
    <submittedName>
        <fullName evidence="2">Vanadium-dependent haloperoxidase</fullName>
        <ecNumber evidence="2">1.11.1.-</ecNumber>
    </submittedName>
</protein>
<dbReference type="InterPro" id="IPR016119">
    <property type="entry name" value="Br/Cl_peroxidase_C"/>
</dbReference>
<dbReference type="GO" id="GO:0004601">
    <property type="term" value="F:peroxidase activity"/>
    <property type="evidence" value="ECO:0007669"/>
    <property type="project" value="UniProtKB-KW"/>
</dbReference>
<keyword evidence="2" id="KW-0575">Peroxidase</keyword>
<dbReference type="CDD" id="cd03398">
    <property type="entry name" value="PAP2_haloperoxidase"/>
    <property type="match status" value="1"/>
</dbReference>
<dbReference type="PANTHER" id="PTHR34599">
    <property type="entry name" value="PEROXIDASE-RELATED"/>
    <property type="match status" value="1"/>
</dbReference>
<feature type="domain" description="Phosphatidic acid phosphatase type 2/haloperoxidase" evidence="1">
    <location>
        <begin position="522"/>
        <end position="623"/>
    </location>
</feature>
<dbReference type="EC" id="1.11.1.-" evidence="2"/>
<dbReference type="PANTHER" id="PTHR34599:SF2">
    <property type="entry name" value="TRAF-TYPE DOMAIN-CONTAINING PROTEIN"/>
    <property type="match status" value="1"/>
</dbReference>
<dbReference type="InterPro" id="IPR052559">
    <property type="entry name" value="V-haloperoxidase"/>
</dbReference>
<keyword evidence="3" id="KW-1185">Reference proteome</keyword>
<dbReference type="Proteomes" id="UP001596978">
    <property type="component" value="Unassembled WGS sequence"/>
</dbReference>
<keyword evidence="2" id="KW-0560">Oxidoreductase</keyword>
<evidence type="ECO:0000313" key="3">
    <source>
        <dbReference type="Proteomes" id="UP001596978"/>
    </source>
</evidence>
<proteinExistence type="predicted"/>
<name>A0ABW3CZP4_9FLAO</name>
<accession>A0ABW3CZP4</accession>
<evidence type="ECO:0000259" key="1">
    <source>
        <dbReference type="Pfam" id="PF01569"/>
    </source>
</evidence>
<dbReference type="InterPro" id="IPR000326">
    <property type="entry name" value="PAP2/HPO"/>
</dbReference>
<reference evidence="3" key="1">
    <citation type="journal article" date="2019" name="Int. J. Syst. Evol. Microbiol.">
        <title>The Global Catalogue of Microorganisms (GCM) 10K type strain sequencing project: providing services to taxonomists for standard genome sequencing and annotation.</title>
        <authorList>
            <consortium name="The Broad Institute Genomics Platform"/>
            <consortium name="The Broad Institute Genome Sequencing Center for Infectious Disease"/>
            <person name="Wu L."/>
            <person name="Ma J."/>
        </authorList>
    </citation>
    <scope>NUCLEOTIDE SEQUENCE [LARGE SCALE GENOMIC DNA]</scope>
    <source>
        <strain evidence="3">CCUG 62952</strain>
    </source>
</reference>
<dbReference type="InterPro" id="IPR036938">
    <property type="entry name" value="PAP2/HPO_sf"/>
</dbReference>
<dbReference type="SUPFAM" id="SSF48317">
    <property type="entry name" value="Acid phosphatase/Vanadium-dependent haloperoxidase"/>
    <property type="match status" value="1"/>
</dbReference>
<evidence type="ECO:0000313" key="2">
    <source>
        <dbReference type="EMBL" id="MFD0862337.1"/>
    </source>
</evidence>
<dbReference type="EMBL" id="JBHTJH010000005">
    <property type="protein sequence ID" value="MFD0862337.1"/>
    <property type="molecule type" value="Genomic_DNA"/>
</dbReference>
<dbReference type="Gene3D" id="1.10.606.10">
    <property type="entry name" value="Vanadium-containing Chloroperoxidase, domain 2"/>
    <property type="match status" value="1"/>
</dbReference>
<dbReference type="RefSeq" id="WP_386407129.1">
    <property type="nucleotide sequence ID" value="NZ_JBHTJH010000005.1"/>
</dbReference>
<comment type="caution">
    <text evidence="2">The sequence shown here is derived from an EMBL/GenBank/DDBJ whole genome shotgun (WGS) entry which is preliminary data.</text>
</comment>
<sequence length="640" mass="73411">MRFSFFIFLILLFLCGQGRSQEDHSIARRWMDVMLRIVQEDGQGPTVQARNYFHTSAAIYDAWAAYDSKQETYFLGKNKRGLELPFDSKFKKISTNVDSLRNIAINYAAFMILRMRYEDYGSKGRTIDFIIDEFERNGGDQKYMDDDYLEGSPEALGNYIGNYVLELGLNDGSREEDRHESEGYRRINPNLRPELPGVGELRDPNHWQPVEIQHYIREKGSDKTLKDWNFLLIPGNTEFLTNFWGEVIPFALEDKEGPFPIHLDPGAPPYLDSRDTISSKNYRWGFQLVQHWSSYLDPDKTKIWDISPRGITSMEGQIPRTVDEYKAYFERAENNERGKAAKNPFTGKKYAKNKVKQGDYVRTIAEFWVDGPNTSSPPGHWLQFLNKVSYHTDFKRKWKGKGPSLSQLEWDVKSYFLMTGTLHDAGIAAWSIKNHYDYVRPITAIRFLADVGQSSNPELPNYNPFGLKLTKGITELVTIDDPLVGANKEHLNKIKIKAWRGPDAVNDPLTDTAGVGWILAENWWPYQRYTFATPPFAGYVSGHSTFSTASAVMLHHITGSPYFPNGLETFTATKNEFLQFEEGPSEDITLQWATFYDAAIETCLSRIWGGIHPPVDDIEGRRVGKKVAENAIEFADRFFE</sequence>
<dbReference type="Pfam" id="PF01569">
    <property type="entry name" value="PAP2"/>
    <property type="match status" value="1"/>
</dbReference>
<organism evidence="2 3">
    <name type="scientific">Sungkyunkwania multivorans</name>
    <dbReference type="NCBI Taxonomy" id="1173618"/>
    <lineage>
        <taxon>Bacteria</taxon>
        <taxon>Pseudomonadati</taxon>
        <taxon>Bacteroidota</taxon>
        <taxon>Flavobacteriia</taxon>
        <taxon>Flavobacteriales</taxon>
        <taxon>Flavobacteriaceae</taxon>
        <taxon>Sungkyunkwania</taxon>
    </lineage>
</organism>